<dbReference type="AlphaFoldDB" id="A0A251SUG2"/>
<dbReference type="Proteomes" id="UP000215914">
    <property type="component" value="Chromosome 13"/>
</dbReference>
<dbReference type="EMBL" id="MNCJ02000328">
    <property type="protein sequence ID" value="KAF5774190.1"/>
    <property type="molecule type" value="Genomic_DNA"/>
</dbReference>
<accession>A0A251SUG2</accession>
<reference evidence="1 3" key="1">
    <citation type="journal article" date="2017" name="Nature">
        <title>The sunflower genome provides insights into oil metabolism, flowering and Asterid evolution.</title>
        <authorList>
            <person name="Badouin H."/>
            <person name="Gouzy J."/>
            <person name="Grassa C.J."/>
            <person name="Murat F."/>
            <person name="Staton S.E."/>
            <person name="Cottret L."/>
            <person name="Lelandais-Briere C."/>
            <person name="Owens G.L."/>
            <person name="Carrere S."/>
            <person name="Mayjonade B."/>
            <person name="Legrand L."/>
            <person name="Gill N."/>
            <person name="Kane N.C."/>
            <person name="Bowers J.E."/>
            <person name="Hubner S."/>
            <person name="Bellec A."/>
            <person name="Berard A."/>
            <person name="Berges H."/>
            <person name="Blanchet N."/>
            <person name="Boniface M.C."/>
            <person name="Brunel D."/>
            <person name="Catrice O."/>
            <person name="Chaidir N."/>
            <person name="Claudel C."/>
            <person name="Donnadieu C."/>
            <person name="Faraut T."/>
            <person name="Fievet G."/>
            <person name="Helmstetter N."/>
            <person name="King M."/>
            <person name="Knapp S.J."/>
            <person name="Lai Z."/>
            <person name="Le Paslier M.C."/>
            <person name="Lippi Y."/>
            <person name="Lorenzon L."/>
            <person name="Mandel J.R."/>
            <person name="Marage G."/>
            <person name="Marchand G."/>
            <person name="Marquand E."/>
            <person name="Bret-Mestries E."/>
            <person name="Morien E."/>
            <person name="Nambeesan S."/>
            <person name="Nguyen T."/>
            <person name="Pegot-Espagnet P."/>
            <person name="Pouilly N."/>
            <person name="Raftis F."/>
            <person name="Sallet E."/>
            <person name="Schiex T."/>
            <person name="Thomas J."/>
            <person name="Vandecasteele C."/>
            <person name="Vares D."/>
            <person name="Vear F."/>
            <person name="Vautrin S."/>
            <person name="Crespi M."/>
            <person name="Mangin B."/>
            <person name="Burke J.M."/>
            <person name="Salse J."/>
            <person name="Munos S."/>
            <person name="Vincourt P."/>
            <person name="Rieseberg L.H."/>
            <person name="Langlade N.B."/>
        </authorList>
    </citation>
    <scope>NUCLEOTIDE SEQUENCE [LARGE SCALE GENOMIC DNA]</scope>
    <source>
        <strain evidence="3">cv. SF193</strain>
        <tissue evidence="1">Leaves</tissue>
    </source>
</reference>
<sequence length="80" mass="9052">MTSGFPQVVFWGCYIYHLLDFHSQNPKSQSKETKHKSQAFRSSFAGVDRTPVQGLQQLNAKSLIRFCSVDAKVFSPLLNC</sequence>
<proteinExistence type="predicted"/>
<keyword evidence="3" id="KW-1185">Reference proteome</keyword>
<evidence type="ECO:0000313" key="3">
    <source>
        <dbReference type="Proteomes" id="UP000215914"/>
    </source>
</evidence>
<evidence type="ECO:0000313" key="2">
    <source>
        <dbReference type="EMBL" id="OTG02173.1"/>
    </source>
</evidence>
<gene>
    <name evidence="2" type="ORF">HannXRQ_Chr13g0410091</name>
    <name evidence="1" type="ORF">HanXRQr2_Chr13g0597471</name>
</gene>
<reference evidence="2" key="2">
    <citation type="submission" date="2017-02" db="EMBL/GenBank/DDBJ databases">
        <title>Sunflower complete genome.</title>
        <authorList>
            <person name="Langlade N."/>
            <person name="Munos S."/>
        </authorList>
    </citation>
    <scope>NUCLEOTIDE SEQUENCE [LARGE SCALE GENOMIC DNA]</scope>
    <source>
        <tissue evidence="2">Leaves</tissue>
    </source>
</reference>
<protein>
    <submittedName>
        <fullName evidence="2">Uncharacterized protein</fullName>
    </submittedName>
</protein>
<reference evidence="1" key="3">
    <citation type="submission" date="2020-06" db="EMBL/GenBank/DDBJ databases">
        <title>Helianthus annuus Genome sequencing and assembly Release 2.</title>
        <authorList>
            <person name="Gouzy J."/>
            <person name="Langlade N."/>
            <person name="Munos S."/>
        </authorList>
    </citation>
    <scope>NUCLEOTIDE SEQUENCE</scope>
    <source>
        <tissue evidence="1">Leaves</tissue>
    </source>
</reference>
<dbReference type="InParanoid" id="A0A251SUG2"/>
<dbReference type="Gramene" id="mRNA:HanXRQr2_Chr13g0597471">
    <property type="protein sequence ID" value="mRNA:HanXRQr2_Chr13g0597471"/>
    <property type="gene ID" value="HanXRQr2_Chr13g0597471"/>
</dbReference>
<dbReference type="EMBL" id="CM007902">
    <property type="protein sequence ID" value="OTG02173.1"/>
    <property type="molecule type" value="Genomic_DNA"/>
</dbReference>
<evidence type="ECO:0000313" key="1">
    <source>
        <dbReference type="EMBL" id="KAF5774190.1"/>
    </source>
</evidence>
<name>A0A251SUG2_HELAN</name>
<organism evidence="2 3">
    <name type="scientific">Helianthus annuus</name>
    <name type="common">Common sunflower</name>
    <dbReference type="NCBI Taxonomy" id="4232"/>
    <lineage>
        <taxon>Eukaryota</taxon>
        <taxon>Viridiplantae</taxon>
        <taxon>Streptophyta</taxon>
        <taxon>Embryophyta</taxon>
        <taxon>Tracheophyta</taxon>
        <taxon>Spermatophyta</taxon>
        <taxon>Magnoliopsida</taxon>
        <taxon>eudicotyledons</taxon>
        <taxon>Gunneridae</taxon>
        <taxon>Pentapetalae</taxon>
        <taxon>asterids</taxon>
        <taxon>campanulids</taxon>
        <taxon>Asterales</taxon>
        <taxon>Asteraceae</taxon>
        <taxon>Asteroideae</taxon>
        <taxon>Heliantheae alliance</taxon>
        <taxon>Heliantheae</taxon>
        <taxon>Helianthus</taxon>
    </lineage>
</organism>